<proteinExistence type="inferred from homology"/>
<evidence type="ECO:0000256" key="2">
    <source>
        <dbReference type="SAM" id="MobiDB-lite"/>
    </source>
</evidence>
<dbReference type="InterPro" id="IPR006016">
    <property type="entry name" value="UspA"/>
</dbReference>
<dbReference type="PANTHER" id="PTHR43010">
    <property type="entry name" value="UNIVERSAL STRESS PROTEIN SLR1230"/>
    <property type="match status" value="1"/>
</dbReference>
<gene>
    <name evidence="4" type="ORF">FXF65_07095</name>
</gene>
<dbReference type="InterPro" id="IPR051688">
    <property type="entry name" value="USP_A"/>
</dbReference>
<evidence type="ECO:0000259" key="3">
    <source>
        <dbReference type="Pfam" id="PF00582"/>
    </source>
</evidence>
<evidence type="ECO:0000313" key="5">
    <source>
        <dbReference type="Proteomes" id="UP000322634"/>
    </source>
</evidence>
<feature type="domain" description="UspA" evidence="3">
    <location>
        <begin position="22"/>
        <end position="83"/>
    </location>
</feature>
<reference evidence="4 5" key="1">
    <citation type="submission" date="2019-08" db="EMBL/GenBank/DDBJ databases">
        <title>Actinomadura sp. nov. CYP1-5 isolated from mountain soil.</title>
        <authorList>
            <person name="Songsumanus A."/>
            <person name="Kuncharoen N."/>
            <person name="Kudo T."/>
            <person name="Yuki M."/>
            <person name="Igarashi Y."/>
            <person name="Tanasupawat S."/>
        </authorList>
    </citation>
    <scope>NUCLEOTIDE SEQUENCE [LARGE SCALE GENOMIC DNA]</scope>
    <source>
        <strain evidence="4 5">GKU157</strain>
    </source>
</reference>
<feature type="region of interest" description="Disordered" evidence="2">
    <location>
        <begin position="1"/>
        <end position="20"/>
    </location>
</feature>
<dbReference type="InterPro" id="IPR006015">
    <property type="entry name" value="Universal_stress_UspA"/>
</dbReference>
<dbReference type="Pfam" id="PF00582">
    <property type="entry name" value="Usp"/>
    <property type="match status" value="1"/>
</dbReference>
<name>A0A5D0UEA6_9ACTN</name>
<dbReference type="EMBL" id="VSFF01000003">
    <property type="protein sequence ID" value="TYC16374.1"/>
    <property type="molecule type" value="Genomic_DNA"/>
</dbReference>
<comment type="caution">
    <text evidence="4">The sequence shown here is derived from an EMBL/GenBank/DDBJ whole genome shotgun (WGS) entry which is preliminary data.</text>
</comment>
<organism evidence="4 5">
    <name type="scientific">Actinomadura syzygii</name>
    <dbReference type="NCBI Taxonomy" id="1427538"/>
    <lineage>
        <taxon>Bacteria</taxon>
        <taxon>Bacillati</taxon>
        <taxon>Actinomycetota</taxon>
        <taxon>Actinomycetes</taxon>
        <taxon>Streptosporangiales</taxon>
        <taxon>Thermomonosporaceae</taxon>
        <taxon>Actinomadura</taxon>
    </lineage>
</organism>
<dbReference type="PRINTS" id="PR01438">
    <property type="entry name" value="UNVRSLSTRESS"/>
</dbReference>
<dbReference type="InterPro" id="IPR014729">
    <property type="entry name" value="Rossmann-like_a/b/a_fold"/>
</dbReference>
<accession>A0A5D0UEA6</accession>
<dbReference type="SUPFAM" id="SSF52402">
    <property type="entry name" value="Adenine nucleotide alpha hydrolases-like"/>
    <property type="match status" value="1"/>
</dbReference>
<dbReference type="Gene3D" id="3.40.50.620">
    <property type="entry name" value="HUPs"/>
    <property type="match status" value="1"/>
</dbReference>
<protein>
    <recommendedName>
        <fullName evidence="3">UspA domain-containing protein</fullName>
    </recommendedName>
</protein>
<dbReference type="AlphaFoldDB" id="A0A5D0UEA6"/>
<dbReference type="OrthoDB" id="3404132at2"/>
<keyword evidence="5" id="KW-1185">Reference proteome</keyword>
<comment type="similarity">
    <text evidence="1">Belongs to the universal stress protein A family.</text>
</comment>
<sequence>MKAGEDRRARTRRWRSGQGGYPHVQVTTSLVLKSPREALFEAAEDATLAVVGARDTGVVERLTLGATSDALLKHAPCTVAVVPQRFGPPLGRGLLETWTEDESDEHRGGNDLKREPFLKDMRTPDLTRLATAARFTGVPAGRGLFAERTPAERFWLLHEGWTRLWPGGSGLSGGHLVALEGAAHAAGAAAAAAEFAAGDGDDLDVVVAEHGVGGDVAFVGEDDAGFDGKDVVAVVPLLAFGGADVLLGGEEVDAG</sequence>
<dbReference type="PANTHER" id="PTHR43010:SF1">
    <property type="entry name" value="USPA DOMAIN-CONTAINING PROTEIN"/>
    <property type="match status" value="1"/>
</dbReference>
<evidence type="ECO:0000313" key="4">
    <source>
        <dbReference type="EMBL" id="TYC16374.1"/>
    </source>
</evidence>
<dbReference type="Proteomes" id="UP000322634">
    <property type="component" value="Unassembled WGS sequence"/>
</dbReference>
<evidence type="ECO:0000256" key="1">
    <source>
        <dbReference type="ARBA" id="ARBA00008791"/>
    </source>
</evidence>